<keyword evidence="2" id="KW-1185">Reference proteome</keyword>
<gene>
    <name evidence="1" type="ORF">GCM10023329_07330</name>
</gene>
<reference evidence="2" key="1">
    <citation type="journal article" date="2019" name="Int. J. Syst. Evol. Microbiol.">
        <title>The Global Catalogue of Microorganisms (GCM) 10K type strain sequencing project: providing services to taxonomists for standard genome sequencing and annotation.</title>
        <authorList>
            <consortium name="The Broad Institute Genomics Platform"/>
            <consortium name="The Broad Institute Genome Sequencing Center for Infectious Disease"/>
            <person name="Wu L."/>
            <person name="Ma J."/>
        </authorList>
    </citation>
    <scope>NUCLEOTIDE SEQUENCE [LARGE SCALE GENOMIC DNA]</scope>
    <source>
        <strain evidence="2">JCM 18324</strain>
    </source>
</reference>
<organism evidence="1 2">
    <name type="scientific">Streptomyces sanyensis</name>
    <dbReference type="NCBI Taxonomy" id="568869"/>
    <lineage>
        <taxon>Bacteria</taxon>
        <taxon>Bacillati</taxon>
        <taxon>Actinomycetota</taxon>
        <taxon>Actinomycetes</taxon>
        <taxon>Kitasatosporales</taxon>
        <taxon>Streptomycetaceae</taxon>
        <taxon>Streptomyces</taxon>
    </lineage>
</organism>
<accession>A0ABP8ZSH7</accession>
<sequence length="102" mass="11586">MARWCEDVARAGLDEIRTLARSAPPPAGEHWRRVEVIADTCQRIPCGVRGHGPVADIRLRRALRRAWSATPAEGRRWLRHCSDSLDYPVPRPVDRLLRDGGR</sequence>
<comment type="caution">
    <text evidence="1">The sequence shown here is derived from an EMBL/GenBank/DDBJ whole genome shotgun (WGS) entry which is preliminary data.</text>
</comment>
<evidence type="ECO:0000313" key="2">
    <source>
        <dbReference type="Proteomes" id="UP001501147"/>
    </source>
</evidence>
<dbReference type="Proteomes" id="UP001501147">
    <property type="component" value="Unassembled WGS sequence"/>
</dbReference>
<proteinExistence type="predicted"/>
<dbReference type="EMBL" id="BAABJV010000001">
    <property type="protein sequence ID" value="GAA4764089.1"/>
    <property type="molecule type" value="Genomic_DNA"/>
</dbReference>
<evidence type="ECO:0000313" key="1">
    <source>
        <dbReference type="EMBL" id="GAA4764089.1"/>
    </source>
</evidence>
<protein>
    <submittedName>
        <fullName evidence="1">Uncharacterized protein</fullName>
    </submittedName>
</protein>
<name>A0ABP8ZSH7_9ACTN</name>